<dbReference type="AlphaFoldDB" id="A0A7J0DFP3"/>
<dbReference type="Proteomes" id="UP000585474">
    <property type="component" value="Unassembled WGS sequence"/>
</dbReference>
<name>A0A7J0DFP3_9ERIC</name>
<keyword evidence="2" id="KW-1185">Reference proteome</keyword>
<dbReference type="EMBL" id="BJWL01000190">
    <property type="protein sequence ID" value="GFS33483.1"/>
    <property type="molecule type" value="Genomic_DNA"/>
</dbReference>
<reference evidence="2" key="1">
    <citation type="submission" date="2019-07" db="EMBL/GenBank/DDBJ databases">
        <title>De Novo Assembly of kiwifruit Actinidia rufa.</title>
        <authorList>
            <person name="Sugita-Konishi S."/>
            <person name="Sato K."/>
            <person name="Mori E."/>
            <person name="Abe Y."/>
            <person name="Kisaki G."/>
            <person name="Hamano K."/>
            <person name="Suezawa K."/>
            <person name="Otani M."/>
            <person name="Fukuda T."/>
            <person name="Manabe T."/>
            <person name="Gomi K."/>
            <person name="Tabuchi M."/>
            <person name="Akimitsu K."/>
            <person name="Kataoka I."/>
        </authorList>
    </citation>
    <scope>NUCLEOTIDE SEQUENCE [LARGE SCALE GENOMIC DNA]</scope>
    <source>
        <strain evidence="2">cv. Fuchu</strain>
    </source>
</reference>
<organism evidence="1 2">
    <name type="scientific">Actinidia rufa</name>
    <dbReference type="NCBI Taxonomy" id="165716"/>
    <lineage>
        <taxon>Eukaryota</taxon>
        <taxon>Viridiplantae</taxon>
        <taxon>Streptophyta</taxon>
        <taxon>Embryophyta</taxon>
        <taxon>Tracheophyta</taxon>
        <taxon>Spermatophyta</taxon>
        <taxon>Magnoliopsida</taxon>
        <taxon>eudicotyledons</taxon>
        <taxon>Gunneridae</taxon>
        <taxon>Pentapetalae</taxon>
        <taxon>asterids</taxon>
        <taxon>Ericales</taxon>
        <taxon>Actinidiaceae</taxon>
        <taxon>Actinidia</taxon>
    </lineage>
</organism>
<gene>
    <name evidence="1" type="ORF">Acr_00g0028720</name>
</gene>
<proteinExistence type="predicted"/>
<sequence>MRGEVEDQEAGDVVEGGYGGRIVEDVKSGGGGGICSGGIDGDGGSGGYNDDNGWRVVEVENECNGIRGEYGDGGRWTWQRWWYRDVGAHSNNGDGGSSNAGGGGDSGGRGVVVMVAVMILYLCMSMPM</sequence>
<protein>
    <submittedName>
        <fullName evidence="1">Uncharacterized protein</fullName>
    </submittedName>
</protein>
<evidence type="ECO:0000313" key="2">
    <source>
        <dbReference type="Proteomes" id="UP000585474"/>
    </source>
</evidence>
<accession>A0A7J0DFP3</accession>
<evidence type="ECO:0000313" key="1">
    <source>
        <dbReference type="EMBL" id="GFS33483.1"/>
    </source>
</evidence>
<comment type="caution">
    <text evidence="1">The sequence shown here is derived from an EMBL/GenBank/DDBJ whole genome shotgun (WGS) entry which is preliminary data.</text>
</comment>